<keyword evidence="2" id="KW-0378">Hydrolase</keyword>
<comment type="caution">
    <text evidence="2">The sequence shown here is derived from an EMBL/GenBank/DDBJ whole genome shotgun (WGS) entry which is preliminary data.</text>
</comment>
<dbReference type="GO" id="GO:0004040">
    <property type="term" value="F:amidase activity"/>
    <property type="evidence" value="ECO:0007669"/>
    <property type="project" value="UniProtKB-EC"/>
</dbReference>
<dbReference type="PANTHER" id="PTHR46310">
    <property type="entry name" value="AMIDASE 1"/>
    <property type="match status" value="1"/>
</dbReference>
<keyword evidence="3" id="KW-1185">Reference proteome</keyword>
<feature type="domain" description="Amidase" evidence="1">
    <location>
        <begin position="307"/>
        <end position="405"/>
    </location>
</feature>
<dbReference type="eggNOG" id="COG0154">
    <property type="taxonomic scope" value="Bacteria"/>
</dbReference>
<dbReference type="InterPro" id="IPR036928">
    <property type="entry name" value="AS_sf"/>
</dbReference>
<organism evidence="2 3">
    <name type="scientific">Nitratireductor pacificus pht-3B</name>
    <dbReference type="NCBI Taxonomy" id="391937"/>
    <lineage>
        <taxon>Bacteria</taxon>
        <taxon>Pseudomonadati</taxon>
        <taxon>Pseudomonadota</taxon>
        <taxon>Alphaproteobacteria</taxon>
        <taxon>Hyphomicrobiales</taxon>
        <taxon>Phyllobacteriaceae</taxon>
        <taxon>Nitratireductor</taxon>
    </lineage>
</organism>
<dbReference type="PATRIC" id="fig|391937.3.peg.4003"/>
<dbReference type="Proteomes" id="UP000006786">
    <property type="component" value="Unassembled WGS sequence"/>
</dbReference>
<evidence type="ECO:0000259" key="1">
    <source>
        <dbReference type="Pfam" id="PF01425"/>
    </source>
</evidence>
<dbReference type="STRING" id="391937.NA2_19508"/>
<dbReference type="Gene3D" id="3.90.1300.10">
    <property type="entry name" value="Amidase signature (AS) domain"/>
    <property type="match status" value="1"/>
</dbReference>
<dbReference type="EC" id="3.5.1.4" evidence="2"/>
<gene>
    <name evidence="2" type="ORF">NA2_19508</name>
</gene>
<feature type="domain" description="Amidase" evidence="1">
    <location>
        <begin position="43"/>
        <end position="223"/>
    </location>
</feature>
<protein>
    <submittedName>
        <fullName evidence="2">Amidase</fullName>
        <ecNumber evidence="2">3.5.1.4</ecNumber>
    </submittedName>
</protein>
<sequence length="416" mass="44260">MPLEKKRPKANFEPYDETGMTMTGTRDTLNAFLDYPERPVLSATGGPLAGLTMGVKDMYDVAGYPTGGGNPDRETVSGPAAETAPAIQALLDAGARFLGKTQTDELTYSMIGMNAHFPAPVNRAAPQRVTGGSSSGSAAAVAGGLADIAVGSDTNGSIRIPASFCGLLGLRTTHGRIPLTGAMPLAPSFDTLGWFAADSTVYAKVGEVLLGEDTHKTPLAKPVRLEALESLLFGEQEREAYAAMLRQVVRHFDRQPAFLALPEPPDVLFGHFRAIQAFEAWQAHGSFITQAKPVLGPGVRERFAYARGIGNEALENARHGRRRLQQEFSALFDDDMVLVLPTQPTAAPLKSATLEELDSYRARALTLTAFAGLLGWPQISIPVGQVHDAPFGISLLGPAGSDRQLIRLAAEILSGN</sequence>
<dbReference type="EMBL" id="AMRM01000029">
    <property type="protein sequence ID" value="EKF17120.1"/>
    <property type="molecule type" value="Genomic_DNA"/>
</dbReference>
<reference evidence="2 3" key="1">
    <citation type="journal article" date="2012" name="J. Bacteriol.">
        <title>Genome Sequence of Nitratireductor pacificus Type Strain pht-3B.</title>
        <authorList>
            <person name="Lai Q."/>
            <person name="Li G."/>
            <person name="Shao Z."/>
        </authorList>
    </citation>
    <scope>NUCLEOTIDE SEQUENCE [LARGE SCALE GENOMIC DNA]</scope>
    <source>
        <strain evidence="3">pht-3B</strain>
    </source>
</reference>
<dbReference type="AlphaFoldDB" id="K2M860"/>
<dbReference type="SUPFAM" id="SSF75304">
    <property type="entry name" value="Amidase signature (AS) enzymes"/>
    <property type="match status" value="1"/>
</dbReference>
<proteinExistence type="predicted"/>
<dbReference type="PANTHER" id="PTHR46310:SF7">
    <property type="entry name" value="AMIDASE 1"/>
    <property type="match status" value="1"/>
</dbReference>
<dbReference type="InterPro" id="IPR023631">
    <property type="entry name" value="Amidase_dom"/>
</dbReference>
<evidence type="ECO:0000313" key="2">
    <source>
        <dbReference type="EMBL" id="EKF17120.1"/>
    </source>
</evidence>
<name>K2M860_9HYPH</name>
<accession>K2M860</accession>
<dbReference type="Pfam" id="PF01425">
    <property type="entry name" value="Amidase"/>
    <property type="match status" value="2"/>
</dbReference>
<evidence type="ECO:0000313" key="3">
    <source>
        <dbReference type="Proteomes" id="UP000006786"/>
    </source>
</evidence>
<dbReference type="NCBIfam" id="NF006169">
    <property type="entry name" value="PRK08310.1"/>
    <property type="match status" value="1"/>
</dbReference>